<dbReference type="SUPFAM" id="SSF55729">
    <property type="entry name" value="Acyl-CoA N-acyltransferases (Nat)"/>
    <property type="match status" value="1"/>
</dbReference>
<dbReference type="Gene3D" id="1.10.510.40">
    <property type="match status" value="1"/>
</dbReference>
<keyword evidence="5" id="KW-1185">Reference proteome</keyword>
<dbReference type="Pfam" id="PF04183">
    <property type="entry name" value="IucA_IucC"/>
    <property type="match status" value="1"/>
</dbReference>
<feature type="domain" description="Acyltransferase MbtK/IucB-like conserved" evidence="3">
    <location>
        <begin position="632"/>
        <end position="681"/>
    </location>
</feature>
<dbReference type="Gene3D" id="6.10.250.3370">
    <property type="match status" value="1"/>
</dbReference>
<dbReference type="RefSeq" id="WP_345200797.1">
    <property type="nucleotide sequence ID" value="NZ_BAABHX010000002.1"/>
</dbReference>
<dbReference type="PANTHER" id="PTHR34384">
    <property type="entry name" value="L-2,3-DIAMINOPROPANOATE--CITRATE LIGASE"/>
    <property type="match status" value="1"/>
</dbReference>
<dbReference type="InterPro" id="IPR007310">
    <property type="entry name" value="Aerobactin_biosyn_IucA/IucC_N"/>
</dbReference>
<proteinExistence type="inferred from homology"/>
<accession>A0ABP9M1P3</accession>
<dbReference type="Proteomes" id="UP001500353">
    <property type="component" value="Unassembled WGS sequence"/>
</dbReference>
<dbReference type="SMART" id="SM01006">
    <property type="entry name" value="AlcB"/>
    <property type="match status" value="1"/>
</dbReference>
<dbReference type="InterPro" id="IPR037455">
    <property type="entry name" value="LucA/IucC-like"/>
</dbReference>
<dbReference type="InterPro" id="IPR016181">
    <property type="entry name" value="Acyl_CoA_acyltransferase"/>
</dbReference>
<dbReference type="InterPro" id="IPR022770">
    <property type="entry name" value="IucA/IucC-like_C"/>
</dbReference>
<evidence type="ECO:0000259" key="3">
    <source>
        <dbReference type="SMART" id="SM01006"/>
    </source>
</evidence>
<comment type="caution">
    <text evidence="4">The sequence shown here is derived from an EMBL/GenBank/DDBJ whole genome shotgun (WGS) entry which is preliminary data.</text>
</comment>
<organism evidence="4 5">
    <name type="scientific">Chryseobacterium ginsengisoli</name>
    <dbReference type="NCBI Taxonomy" id="363853"/>
    <lineage>
        <taxon>Bacteria</taxon>
        <taxon>Pseudomonadati</taxon>
        <taxon>Bacteroidota</taxon>
        <taxon>Flavobacteriia</taxon>
        <taxon>Flavobacteriales</taxon>
        <taxon>Weeksellaceae</taxon>
        <taxon>Chryseobacterium group</taxon>
        <taxon>Chryseobacterium</taxon>
    </lineage>
</organism>
<name>A0ABP9M1P3_9FLAO</name>
<gene>
    <name evidence="4" type="ORF">GCM10023210_10570</name>
</gene>
<dbReference type="PANTHER" id="PTHR34384:SF5">
    <property type="entry name" value="L-2,3-DIAMINOPROPANOATE--CITRATE LIGASE"/>
    <property type="match status" value="1"/>
</dbReference>
<evidence type="ECO:0000256" key="1">
    <source>
        <dbReference type="ARBA" id="ARBA00004924"/>
    </source>
</evidence>
<dbReference type="Pfam" id="PF13523">
    <property type="entry name" value="Acetyltransf_8"/>
    <property type="match status" value="1"/>
</dbReference>
<evidence type="ECO:0000313" key="5">
    <source>
        <dbReference type="Proteomes" id="UP001500353"/>
    </source>
</evidence>
<comment type="pathway">
    <text evidence="1">Siderophore biosynthesis.</text>
</comment>
<protein>
    <recommendedName>
        <fullName evidence="3">Acyltransferase MbtK/IucB-like conserved domain-containing protein</fullName>
    </recommendedName>
</protein>
<comment type="similarity">
    <text evidence="2">Belongs to the IucA/IucC family.</text>
</comment>
<dbReference type="Pfam" id="PF06276">
    <property type="entry name" value="FhuF"/>
    <property type="match status" value="1"/>
</dbReference>
<evidence type="ECO:0000313" key="4">
    <source>
        <dbReference type="EMBL" id="GAA5087600.1"/>
    </source>
</evidence>
<reference evidence="5" key="1">
    <citation type="journal article" date="2019" name="Int. J. Syst. Evol. Microbiol.">
        <title>The Global Catalogue of Microorganisms (GCM) 10K type strain sequencing project: providing services to taxonomists for standard genome sequencing and annotation.</title>
        <authorList>
            <consortium name="The Broad Institute Genomics Platform"/>
            <consortium name="The Broad Institute Genome Sequencing Center for Infectious Disease"/>
            <person name="Wu L."/>
            <person name="Ma J."/>
        </authorList>
    </citation>
    <scope>NUCLEOTIDE SEQUENCE [LARGE SCALE GENOMIC DNA]</scope>
    <source>
        <strain evidence="5">JCM 18019</strain>
    </source>
</reference>
<dbReference type="InterPro" id="IPR019432">
    <property type="entry name" value="Acyltransferase_MbtK/IucB-like"/>
</dbReference>
<dbReference type="Gene3D" id="3.40.630.30">
    <property type="match status" value="1"/>
</dbReference>
<dbReference type="EMBL" id="BAABHX010000002">
    <property type="protein sequence ID" value="GAA5087600.1"/>
    <property type="molecule type" value="Genomic_DNA"/>
</dbReference>
<evidence type="ECO:0000256" key="2">
    <source>
        <dbReference type="ARBA" id="ARBA00007832"/>
    </source>
</evidence>
<sequence length="807" mass="93784">MNTLNSTNIQEYAEKVNFTALINCYMKEFTNWSRYLGIPKYDIAIAKNLRKTTTNLHIRIDFSSIGCDVYIPVNYFSESGRHLFDFPVLRRILETDEVSEVDIYGFMALTAEYAKSIYEGIDASTVMKRLNNSIENLSTYLNHLVENNKSVNDLEMSFIEAEQSLVLGHILHPVPKSKQGFNQQDLITYSPETSGQFQLFYFLINPENIIEKNADGEAVSKKLGEKIFPLLDAEHKKLWDEFPDYQIVPMHPWEAEYLLTQEDVQMMQEQGILFALGHYGEYFTPTSSVRTVYNEENKWMFKFSLHVKITNSERINLYPELHRGHDISQLLKTDWGKNLQKDYPEIDFMVDPAFIAVKFNDKIINGFNISIRRNPFYGENKNKNVTLLAALCQDGILGQPSRLQNIIANTARNLDLSVEQVALDWFKQYLHICVRPIVGILNKYGLACEFHQQNVMVELDKKGFPAKIYFRDNQGFFFREGRKELVSNALPGIADESQSIIDEESLAPKYTYYLVTNNILGVVNALGCNQLADERKLINLVYKAFKELENEDETGLVNYITNKRNWYTKGNLITSLQNINEADENLEYPAVFLDTPNPLNKYFFSNKLIKPETKEVVYSRYFEEENVNISIRPFDIENDFEMIHEWFNMEHAKPFWKMDGPKRDLELWFRTILPSDEQHSFIGYVNDIPQFSFEPYWPMRDIVGAYYDALPTDYGTHFFVAETQKDKKFSFQSFQVALDYIFMLPEVGKCIGEASVDAVPTDRIITKLGYTREGVIEMPHKTAYLTFCTREGYWGKCPESRMETKSI</sequence>